<feature type="region of interest" description="Disordered" evidence="1">
    <location>
        <begin position="321"/>
        <end position="451"/>
    </location>
</feature>
<reference evidence="2" key="1">
    <citation type="submission" date="2023-06" db="EMBL/GenBank/DDBJ databases">
        <title>Genome-scale phylogeny and comparative genomics of the fungal order Sordariales.</title>
        <authorList>
            <consortium name="Lawrence Berkeley National Laboratory"/>
            <person name="Hensen N."/>
            <person name="Bonometti L."/>
            <person name="Westerberg I."/>
            <person name="Brannstrom I.O."/>
            <person name="Guillou S."/>
            <person name="Cros-Aarteil S."/>
            <person name="Calhoun S."/>
            <person name="Haridas S."/>
            <person name="Kuo A."/>
            <person name="Mondo S."/>
            <person name="Pangilinan J."/>
            <person name="Riley R."/>
            <person name="LaButti K."/>
            <person name="Andreopoulos B."/>
            <person name="Lipzen A."/>
            <person name="Chen C."/>
            <person name="Yanf M."/>
            <person name="Daum C."/>
            <person name="Ng V."/>
            <person name="Clum A."/>
            <person name="Steindorff A."/>
            <person name="Ohm R."/>
            <person name="Martin F."/>
            <person name="Silar P."/>
            <person name="Natvig D."/>
            <person name="Lalanne C."/>
            <person name="Gautier V."/>
            <person name="Ament-velasquez S.L."/>
            <person name="Kruys A."/>
            <person name="Hutchinson M.I."/>
            <person name="Powell A.J."/>
            <person name="Barry K."/>
            <person name="Miller A.N."/>
            <person name="Grigoriev I.V."/>
            <person name="Debuchy R."/>
            <person name="Gladieux P."/>
            <person name="Thoren M.H."/>
            <person name="Johannesson H."/>
        </authorList>
    </citation>
    <scope>NUCLEOTIDE SEQUENCE</scope>
    <source>
        <strain evidence="2">SMH3187-1</strain>
    </source>
</reference>
<feature type="region of interest" description="Disordered" evidence="1">
    <location>
        <begin position="88"/>
        <end position="119"/>
    </location>
</feature>
<evidence type="ECO:0008006" key="4">
    <source>
        <dbReference type="Google" id="ProtNLM"/>
    </source>
</evidence>
<dbReference type="EMBL" id="JAUKUD010000003">
    <property type="protein sequence ID" value="KAK0750396.1"/>
    <property type="molecule type" value="Genomic_DNA"/>
</dbReference>
<feature type="region of interest" description="Disordered" evidence="1">
    <location>
        <begin position="272"/>
        <end position="303"/>
    </location>
</feature>
<evidence type="ECO:0000313" key="2">
    <source>
        <dbReference type="EMBL" id="KAK0750396.1"/>
    </source>
</evidence>
<feature type="compositionally biased region" description="Low complexity" evidence="1">
    <location>
        <begin position="279"/>
        <end position="292"/>
    </location>
</feature>
<name>A0AA40F3M2_9PEZI</name>
<feature type="compositionally biased region" description="Low complexity" evidence="1">
    <location>
        <begin position="185"/>
        <end position="197"/>
    </location>
</feature>
<feature type="region of interest" description="Disordered" evidence="1">
    <location>
        <begin position="142"/>
        <end position="163"/>
    </location>
</feature>
<sequence>MLPHLEVGHLPSSSSFYSAVVQPLGLRYLSAEDGHFPCITFGDARAGRALFEIRQITAGRERPIVPSHLVVSAPSAEAAEDSYTFAVRANPPEPRDSTRRRPSVSWPAPSTTSATRTLGGGGRLRIRIVDFDGNTMDIVYRPPPDYPPSYGGPTVRRTQSTNKEASRILDWNYDVASSDLRPVISTDSRSGTGSTRTASRRPYDGAAAAADKEPYHTLRRSVTDNGSLYDPTPSPRQNSSGGLSATTIAGALLGAAALGGALTYGMVKSDRSHAPRQNFDSPPSFSRRSTFPDPYPDQRKGSRYVEVERAVEKVRYPEVEYSTVAPGRRSPPEYVAHYSRGSRDDAESRGRRPESQSRSSSSRRRSEAGSYRQPLPLLLHDAPEHRSQASSSSRHQHPPIVKRSYTYELPADGWASSSVRSQSTARPPPPPQVVSRSRSGSRVTTATIKGADQGEYLVCVGEGYRPAG</sequence>
<feature type="compositionally biased region" description="Low complexity" evidence="1">
    <location>
        <begin position="433"/>
        <end position="447"/>
    </location>
</feature>
<comment type="caution">
    <text evidence="2">The sequence shown here is derived from an EMBL/GenBank/DDBJ whole genome shotgun (WGS) entry which is preliminary data.</text>
</comment>
<evidence type="ECO:0000256" key="1">
    <source>
        <dbReference type="SAM" id="MobiDB-lite"/>
    </source>
</evidence>
<keyword evidence="3" id="KW-1185">Reference proteome</keyword>
<dbReference type="AlphaFoldDB" id="A0AA40F3M2"/>
<dbReference type="PANTHER" id="PTHR35006">
    <property type="entry name" value="GLYOXALASE FAMILY PROTEIN (AFU_ORTHOLOGUE AFUA_5G14830)"/>
    <property type="match status" value="1"/>
</dbReference>
<accession>A0AA40F3M2</accession>
<dbReference type="Proteomes" id="UP001172155">
    <property type="component" value="Unassembled WGS sequence"/>
</dbReference>
<dbReference type="PANTHER" id="PTHR35006:SF3">
    <property type="entry name" value="GLYOXALASE FAMILY PROTEIN (AFU_ORTHOLOGUE AFUA_3G06020)"/>
    <property type="match status" value="1"/>
</dbReference>
<dbReference type="Gene3D" id="3.10.180.10">
    <property type="entry name" value="2,3-Dihydroxybiphenyl 1,2-Dioxygenase, domain 1"/>
    <property type="match status" value="1"/>
</dbReference>
<protein>
    <recommendedName>
        <fullName evidence="4">VOC domain-containing protein</fullName>
    </recommendedName>
</protein>
<feature type="compositionally biased region" description="Basic and acidic residues" evidence="1">
    <location>
        <begin position="341"/>
        <end position="355"/>
    </location>
</feature>
<proteinExistence type="predicted"/>
<dbReference type="InterPro" id="IPR029068">
    <property type="entry name" value="Glyas_Bleomycin-R_OHBP_Dase"/>
</dbReference>
<feature type="region of interest" description="Disordered" evidence="1">
    <location>
        <begin position="183"/>
        <end position="242"/>
    </location>
</feature>
<gene>
    <name evidence="2" type="ORF">B0T18DRAFT_126234</name>
</gene>
<organism evidence="2 3">
    <name type="scientific">Schizothecium vesticola</name>
    <dbReference type="NCBI Taxonomy" id="314040"/>
    <lineage>
        <taxon>Eukaryota</taxon>
        <taxon>Fungi</taxon>
        <taxon>Dikarya</taxon>
        <taxon>Ascomycota</taxon>
        <taxon>Pezizomycotina</taxon>
        <taxon>Sordariomycetes</taxon>
        <taxon>Sordariomycetidae</taxon>
        <taxon>Sordariales</taxon>
        <taxon>Schizotheciaceae</taxon>
        <taxon>Schizothecium</taxon>
    </lineage>
</organism>
<evidence type="ECO:0000313" key="3">
    <source>
        <dbReference type="Proteomes" id="UP001172155"/>
    </source>
</evidence>